<dbReference type="STRING" id="60517.A0A0R3VY49"/>
<dbReference type="InterPro" id="IPR038092">
    <property type="entry name" value="PHAX_RNA-binding_sf"/>
</dbReference>
<evidence type="ECO:0000313" key="15">
    <source>
        <dbReference type="WBParaSite" id="TASK_0000234301-mRNA-1"/>
    </source>
</evidence>
<dbReference type="AlphaFoldDB" id="A0A0R3VY49"/>
<name>A0A0R3VY49_TAEAS</name>
<reference evidence="15" key="1">
    <citation type="submission" date="2017-02" db="UniProtKB">
        <authorList>
            <consortium name="WormBaseParasite"/>
        </authorList>
    </citation>
    <scope>IDENTIFICATION</scope>
</reference>
<feature type="compositionally biased region" description="Basic and acidic residues" evidence="11">
    <location>
        <begin position="239"/>
        <end position="248"/>
    </location>
</feature>
<dbReference type="GO" id="GO:0005737">
    <property type="term" value="C:cytoplasm"/>
    <property type="evidence" value="ECO:0007669"/>
    <property type="project" value="UniProtKB-SubCell"/>
</dbReference>
<dbReference type="GO" id="GO:0005634">
    <property type="term" value="C:nucleus"/>
    <property type="evidence" value="ECO:0007669"/>
    <property type="project" value="UniProtKB-SubCell"/>
</dbReference>
<feature type="region of interest" description="Disordered" evidence="11">
    <location>
        <begin position="1"/>
        <end position="37"/>
    </location>
</feature>
<dbReference type="PANTHER" id="PTHR13135:SF0">
    <property type="entry name" value="PHOSPHORYLATED ADAPTER RNA EXPORT PROTEIN"/>
    <property type="match status" value="1"/>
</dbReference>
<sequence>MRTRDISSGEVSSTSSDDELPAKVPCRRSPDRVRSGKGVKNRVWQSVALENTLEKAFKGTVLESDDLILINRGAESYCFDENKVVTNSADSMDKRSSSRKRRLSERIAPRSYDKTIPRDHYGVTFDSSADEVVPALTSFLQEDREDLIGRIVKTIGVRRALEFCYLTEDIEKCGGLCTMDGTRRRTPGGVFFLLIRRSDKVSKDEKKLIFKETSATKLLKRRLRQAQRRRAAAAQARKHPSDCEEHVDFRDLPSPNVYVE</sequence>
<keyword evidence="7" id="KW-0694">RNA-binding</keyword>
<dbReference type="Proteomes" id="UP000282613">
    <property type="component" value="Unassembled WGS sequence"/>
</dbReference>
<evidence type="ECO:0000256" key="3">
    <source>
        <dbReference type="ARBA" id="ARBA00006094"/>
    </source>
</evidence>
<dbReference type="Gene3D" id="1.10.10.1440">
    <property type="entry name" value="PHAX RNA-binding domain"/>
    <property type="match status" value="1"/>
</dbReference>
<dbReference type="PANTHER" id="PTHR13135">
    <property type="entry name" value="CYTOSOLIC RESINIFERATOXIN BINDING PROTEIN RBP-26"/>
    <property type="match status" value="1"/>
</dbReference>
<evidence type="ECO:0000313" key="13">
    <source>
        <dbReference type="EMBL" id="VDK24924.1"/>
    </source>
</evidence>
<keyword evidence="8" id="KW-0653">Protein transport</keyword>
<evidence type="ECO:0000256" key="10">
    <source>
        <dbReference type="ARBA" id="ARBA00030834"/>
    </source>
</evidence>
<organism evidence="15">
    <name type="scientific">Taenia asiatica</name>
    <name type="common">Asian tapeworm</name>
    <dbReference type="NCBI Taxonomy" id="60517"/>
    <lineage>
        <taxon>Eukaryota</taxon>
        <taxon>Metazoa</taxon>
        <taxon>Spiralia</taxon>
        <taxon>Lophotrochozoa</taxon>
        <taxon>Platyhelminthes</taxon>
        <taxon>Cestoda</taxon>
        <taxon>Eucestoda</taxon>
        <taxon>Cyclophyllidea</taxon>
        <taxon>Taeniidae</taxon>
        <taxon>Taenia</taxon>
    </lineage>
</organism>
<evidence type="ECO:0000256" key="4">
    <source>
        <dbReference type="ARBA" id="ARBA00016856"/>
    </source>
</evidence>
<proteinExistence type="inferred from homology"/>
<comment type="subcellular location">
    <subcellularLocation>
        <location evidence="2">Cytoplasm</location>
    </subcellularLocation>
    <subcellularLocation>
        <location evidence="1">Nucleus</location>
    </subcellularLocation>
</comment>
<evidence type="ECO:0000256" key="8">
    <source>
        <dbReference type="ARBA" id="ARBA00022927"/>
    </source>
</evidence>
<feature type="domain" description="Phosphorylated adapter RNA export protein RNA-binding" evidence="12">
    <location>
        <begin position="136"/>
        <end position="213"/>
    </location>
</feature>
<feature type="region of interest" description="Disordered" evidence="11">
    <location>
        <begin position="89"/>
        <end position="109"/>
    </location>
</feature>
<keyword evidence="14" id="KW-1185">Reference proteome</keyword>
<evidence type="ECO:0000256" key="5">
    <source>
        <dbReference type="ARBA" id="ARBA00022448"/>
    </source>
</evidence>
<dbReference type="InterPro" id="IPR039047">
    <property type="entry name" value="PHAX"/>
</dbReference>
<dbReference type="GO" id="GO:0006408">
    <property type="term" value="P:snRNA export from nucleus"/>
    <property type="evidence" value="ECO:0007669"/>
    <property type="project" value="InterPro"/>
</dbReference>
<evidence type="ECO:0000256" key="2">
    <source>
        <dbReference type="ARBA" id="ARBA00004496"/>
    </source>
</evidence>
<gene>
    <name evidence="13" type="ORF">TASK_LOCUS2344</name>
</gene>
<evidence type="ECO:0000259" key="12">
    <source>
        <dbReference type="Pfam" id="PF10258"/>
    </source>
</evidence>
<evidence type="ECO:0000256" key="1">
    <source>
        <dbReference type="ARBA" id="ARBA00004123"/>
    </source>
</evidence>
<dbReference type="GO" id="GO:0015031">
    <property type="term" value="P:protein transport"/>
    <property type="evidence" value="ECO:0007669"/>
    <property type="project" value="UniProtKB-KW"/>
</dbReference>
<evidence type="ECO:0000313" key="14">
    <source>
        <dbReference type="Proteomes" id="UP000282613"/>
    </source>
</evidence>
<keyword evidence="5" id="KW-0813">Transport</keyword>
<dbReference type="Pfam" id="PF10258">
    <property type="entry name" value="PHAX_RNA-bd"/>
    <property type="match status" value="1"/>
</dbReference>
<comment type="similarity">
    <text evidence="3">Belongs to the PHAX family.</text>
</comment>
<evidence type="ECO:0000256" key="6">
    <source>
        <dbReference type="ARBA" id="ARBA00022490"/>
    </source>
</evidence>
<evidence type="ECO:0000256" key="7">
    <source>
        <dbReference type="ARBA" id="ARBA00022884"/>
    </source>
</evidence>
<keyword evidence="6" id="KW-0963">Cytoplasm</keyword>
<feature type="region of interest" description="Disordered" evidence="11">
    <location>
        <begin position="228"/>
        <end position="248"/>
    </location>
</feature>
<dbReference type="InterPro" id="IPR019385">
    <property type="entry name" value="PHAX_RNA-binding_domain"/>
</dbReference>
<accession>A0A0R3VY49</accession>
<reference evidence="13 14" key="2">
    <citation type="submission" date="2018-11" db="EMBL/GenBank/DDBJ databases">
        <authorList>
            <consortium name="Pathogen Informatics"/>
        </authorList>
    </citation>
    <scope>NUCLEOTIDE SEQUENCE [LARGE SCALE GENOMIC DNA]</scope>
</reference>
<dbReference type="EMBL" id="UYRS01001487">
    <property type="protein sequence ID" value="VDK24924.1"/>
    <property type="molecule type" value="Genomic_DNA"/>
</dbReference>
<evidence type="ECO:0000256" key="9">
    <source>
        <dbReference type="ARBA" id="ARBA00023242"/>
    </source>
</evidence>
<evidence type="ECO:0000256" key="11">
    <source>
        <dbReference type="SAM" id="MobiDB-lite"/>
    </source>
</evidence>
<keyword evidence="9" id="KW-0539">Nucleus</keyword>
<dbReference type="OrthoDB" id="20573at2759"/>
<protein>
    <recommendedName>
        <fullName evidence="4">Phosphorylated adapter RNA export protein</fullName>
    </recommendedName>
    <alternativeName>
        <fullName evidence="10">RNA U small nuclear RNA export adapter protein</fullName>
    </alternativeName>
</protein>
<dbReference type="WBParaSite" id="TASK_0000234301-mRNA-1">
    <property type="protein sequence ID" value="TASK_0000234301-mRNA-1"/>
    <property type="gene ID" value="TASK_0000234301"/>
</dbReference>
<dbReference type="GO" id="GO:0003723">
    <property type="term" value="F:RNA binding"/>
    <property type="evidence" value="ECO:0007669"/>
    <property type="project" value="UniProtKB-KW"/>
</dbReference>